<keyword evidence="2" id="KW-1185">Reference proteome</keyword>
<dbReference type="InterPro" id="IPR036383">
    <property type="entry name" value="TSP1_rpt_sf"/>
</dbReference>
<sequence length="84" mass="9443">MECNSPKHVIAFYVSLCYCSKIFSIVDGNWALWYPWSECEGYCSGTRSRFRNCNNPVPSCGGNYCIAYSSRKCFVNKTGVEGEG</sequence>
<dbReference type="Gene3D" id="2.20.100.10">
    <property type="entry name" value="Thrombospondin type-1 (TSP1) repeat"/>
    <property type="match status" value="1"/>
</dbReference>
<dbReference type="SMART" id="SM00209">
    <property type="entry name" value="TSP1"/>
    <property type="match status" value="1"/>
</dbReference>
<protein>
    <submittedName>
        <fullName evidence="1">HMCN1-like protein</fullName>
    </submittedName>
</protein>
<feature type="non-terminal residue" evidence="1">
    <location>
        <position position="84"/>
    </location>
</feature>
<proteinExistence type="predicted"/>
<dbReference type="Proteomes" id="UP001164746">
    <property type="component" value="Chromosome 14"/>
</dbReference>
<dbReference type="EMBL" id="CP111025">
    <property type="protein sequence ID" value="WAR26349.1"/>
    <property type="molecule type" value="Genomic_DNA"/>
</dbReference>
<accession>A0ABY7FYW3</accession>
<evidence type="ECO:0000313" key="1">
    <source>
        <dbReference type="EMBL" id="WAR26349.1"/>
    </source>
</evidence>
<dbReference type="InterPro" id="IPR000884">
    <property type="entry name" value="TSP1_rpt"/>
</dbReference>
<dbReference type="SUPFAM" id="SSF82895">
    <property type="entry name" value="TSP-1 type 1 repeat"/>
    <property type="match status" value="1"/>
</dbReference>
<dbReference type="PROSITE" id="PS50092">
    <property type="entry name" value="TSP1"/>
    <property type="match status" value="1"/>
</dbReference>
<gene>
    <name evidence="1" type="ORF">MAR_012053</name>
</gene>
<organism evidence="1 2">
    <name type="scientific">Mya arenaria</name>
    <name type="common">Soft-shell clam</name>
    <dbReference type="NCBI Taxonomy" id="6604"/>
    <lineage>
        <taxon>Eukaryota</taxon>
        <taxon>Metazoa</taxon>
        <taxon>Spiralia</taxon>
        <taxon>Lophotrochozoa</taxon>
        <taxon>Mollusca</taxon>
        <taxon>Bivalvia</taxon>
        <taxon>Autobranchia</taxon>
        <taxon>Heteroconchia</taxon>
        <taxon>Euheterodonta</taxon>
        <taxon>Imparidentia</taxon>
        <taxon>Neoheterodontei</taxon>
        <taxon>Myida</taxon>
        <taxon>Myoidea</taxon>
        <taxon>Myidae</taxon>
        <taxon>Mya</taxon>
    </lineage>
</organism>
<name>A0ABY7FYW3_MYAAR</name>
<reference evidence="1" key="1">
    <citation type="submission" date="2022-11" db="EMBL/GenBank/DDBJ databases">
        <title>Centuries of genome instability and evolution in soft-shell clam transmissible cancer (bioRxiv).</title>
        <authorList>
            <person name="Hart S.F.M."/>
            <person name="Yonemitsu M.A."/>
            <person name="Giersch R.M."/>
            <person name="Beal B.F."/>
            <person name="Arriagada G."/>
            <person name="Davis B.W."/>
            <person name="Ostrander E.A."/>
            <person name="Goff S.P."/>
            <person name="Metzger M.J."/>
        </authorList>
    </citation>
    <scope>NUCLEOTIDE SEQUENCE</scope>
    <source>
        <strain evidence="1">MELC-2E11</strain>
        <tissue evidence="1">Siphon/mantle</tissue>
    </source>
</reference>
<evidence type="ECO:0000313" key="2">
    <source>
        <dbReference type="Proteomes" id="UP001164746"/>
    </source>
</evidence>